<accession>A0ABR2XGS6</accession>
<feature type="region of interest" description="Disordered" evidence="1">
    <location>
        <begin position="1"/>
        <end position="65"/>
    </location>
</feature>
<name>A0ABR2XGS6_9PEZI</name>
<reference evidence="2 3" key="1">
    <citation type="submission" date="2024-02" db="EMBL/GenBank/DDBJ databases">
        <title>First draft genome assembly of two strains of Seiridium cardinale.</title>
        <authorList>
            <person name="Emiliani G."/>
            <person name="Scali E."/>
        </authorList>
    </citation>
    <scope>NUCLEOTIDE SEQUENCE [LARGE SCALE GENOMIC DNA]</scope>
    <source>
        <strain evidence="2 3">BM-138-000479</strain>
    </source>
</reference>
<evidence type="ECO:0000313" key="2">
    <source>
        <dbReference type="EMBL" id="KAK9772899.1"/>
    </source>
</evidence>
<organism evidence="2 3">
    <name type="scientific">Seiridium cardinale</name>
    <dbReference type="NCBI Taxonomy" id="138064"/>
    <lineage>
        <taxon>Eukaryota</taxon>
        <taxon>Fungi</taxon>
        <taxon>Dikarya</taxon>
        <taxon>Ascomycota</taxon>
        <taxon>Pezizomycotina</taxon>
        <taxon>Sordariomycetes</taxon>
        <taxon>Xylariomycetidae</taxon>
        <taxon>Amphisphaeriales</taxon>
        <taxon>Sporocadaceae</taxon>
        <taxon>Seiridium</taxon>
    </lineage>
</organism>
<evidence type="ECO:0000313" key="3">
    <source>
        <dbReference type="Proteomes" id="UP001465668"/>
    </source>
</evidence>
<proteinExistence type="predicted"/>
<dbReference type="Proteomes" id="UP001465668">
    <property type="component" value="Unassembled WGS sequence"/>
</dbReference>
<sequence>MASQSADSTQSPLVSTPRPPTPTSTPPPPQQEPSVPDAQSCRSSSPEEPPSFDVLQATMDPTLPVPDPFSLDNGFFDPIAQAPVNPDPAWSFSNSPLWCNQAPFYSSYNVDPYVQTSFQAPTQLQSLQTRVVALETSLQNANQAIENLTTWSKGMEKHGEDLNKTSLHLFSLIQKPEFLRSALDEAK</sequence>
<protein>
    <submittedName>
        <fullName evidence="2">Uncharacterized protein</fullName>
    </submittedName>
</protein>
<comment type="caution">
    <text evidence="2">The sequence shown here is derived from an EMBL/GenBank/DDBJ whole genome shotgun (WGS) entry which is preliminary data.</text>
</comment>
<dbReference type="EMBL" id="JARVKM010000056">
    <property type="protein sequence ID" value="KAK9772899.1"/>
    <property type="molecule type" value="Genomic_DNA"/>
</dbReference>
<keyword evidence="3" id="KW-1185">Reference proteome</keyword>
<feature type="compositionally biased region" description="Polar residues" evidence="1">
    <location>
        <begin position="1"/>
        <end position="10"/>
    </location>
</feature>
<evidence type="ECO:0000256" key="1">
    <source>
        <dbReference type="SAM" id="MobiDB-lite"/>
    </source>
</evidence>
<feature type="compositionally biased region" description="Pro residues" evidence="1">
    <location>
        <begin position="17"/>
        <end position="31"/>
    </location>
</feature>
<gene>
    <name evidence="2" type="ORF">SCAR479_10409</name>
</gene>